<dbReference type="AlphaFoldDB" id="A0AAV4MVA0"/>
<dbReference type="EMBL" id="BPLQ01000876">
    <property type="protein sequence ID" value="GIX75900.1"/>
    <property type="molecule type" value="Genomic_DNA"/>
</dbReference>
<name>A0AAV4MVA0_9ARAC</name>
<accession>A0AAV4MVA0</accession>
<dbReference type="Proteomes" id="UP001054837">
    <property type="component" value="Unassembled WGS sequence"/>
</dbReference>
<protein>
    <submittedName>
        <fullName evidence="2">Uncharacterized protein</fullName>
    </submittedName>
</protein>
<gene>
    <name evidence="2" type="ORF">CDAR_474791</name>
</gene>
<comment type="caution">
    <text evidence="2">The sequence shown here is derived from an EMBL/GenBank/DDBJ whole genome shotgun (WGS) entry which is preliminary data.</text>
</comment>
<organism evidence="2 3">
    <name type="scientific">Caerostris darwini</name>
    <dbReference type="NCBI Taxonomy" id="1538125"/>
    <lineage>
        <taxon>Eukaryota</taxon>
        <taxon>Metazoa</taxon>
        <taxon>Ecdysozoa</taxon>
        <taxon>Arthropoda</taxon>
        <taxon>Chelicerata</taxon>
        <taxon>Arachnida</taxon>
        <taxon>Araneae</taxon>
        <taxon>Araneomorphae</taxon>
        <taxon>Entelegynae</taxon>
        <taxon>Araneoidea</taxon>
        <taxon>Araneidae</taxon>
        <taxon>Caerostris</taxon>
    </lineage>
</organism>
<keyword evidence="3" id="KW-1185">Reference proteome</keyword>
<evidence type="ECO:0000313" key="2">
    <source>
        <dbReference type="EMBL" id="GIX75900.1"/>
    </source>
</evidence>
<sequence>MVWCELTVPFRVPKTSPRELPEMTGVHHNRRPRAHPTATHPSKRAVQSIAPKMHSNTHPCLSCGFLAHRFKHPHPWFRWQERWLLYPGLYHHMEACTTGEFSIRIRCRHVVVG</sequence>
<proteinExistence type="predicted"/>
<reference evidence="2 3" key="1">
    <citation type="submission" date="2021-06" db="EMBL/GenBank/DDBJ databases">
        <title>Caerostris darwini draft genome.</title>
        <authorList>
            <person name="Kono N."/>
            <person name="Arakawa K."/>
        </authorList>
    </citation>
    <scope>NUCLEOTIDE SEQUENCE [LARGE SCALE GENOMIC DNA]</scope>
</reference>
<feature type="region of interest" description="Disordered" evidence="1">
    <location>
        <begin position="17"/>
        <end position="45"/>
    </location>
</feature>
<evidence type="ECO:0000256" key="1">
    <source>
        <dbReference type="SAM" id="MobiDB-lite"/>
    </source>
</evidence>
<evidence type="ECO:0000313" key="3">
    <source>
        <dbReference type="Proteomes" id="UP001054837"/>
    </source>
</evidence>